<organism evidence="2 3">
    <name type="scientific">Streptomyces spectabilis</name>
    <dbReference type="NCBI Taxonomy" id="68270"/>
    <lineage>
        <taxon>Bacteria</taxon>
        <taxon>Bacillati</taxon>
        <taxon>Actinomycetota</taxon>
        <taxon>Actinomycetes</taxon>
        <taxon>Kitasatosporales</taxon>
        <taxon>Streptomycetaceae</taxon>
        <taxon>Streptomyces</taxon>
    </lineage>
</organism>
<dbReference type="PANTHER" id="PTHR43242:SF1">
    <property type="entry name" value="NAD(P)-BINDING ROSSMANN-FOLD SUPERFAMILY PROTEIN"/>
    <property type="match status" value="1"/>
</dbReference>
<dbReference type="EMBL" id="JACHJD010000026">
    <property type="protein sequence ID" value="MBB5109363.1"/>
    <property type="molecule type" value="Genomic_DNA"/>
</dbReference>
<proteinExistence type="predicted"/>
<evidence type="ECO:0000313" key="3">
    <source>
        <dbReference type="Proteomes" id="UP000549009"/>
    </source>
</evidence>
<dbReference type="InterPro" id="IPR029903">
    <property type="entry name" value="RmlD-like-bd"/>
</dbReference>
<dbReference type="SUPFAM" id="SSF51735">
    <property type="entry name" value="NAD(P)-binding Rossmann-fold domains"/>
    <property type="match status" value="1"/>
</dbReference>
<dbReference type="Gene3D" id="3.40.50.720">
    <property type="entry name" value="NAD(P)-binding Rossmann-like Domain"/>
    <property type="match status" value="1"/>
</dbReference>
<dbReference type="RefSeq" id="WP_184926357.1">
    <property type="nucleotide sequence ID" value="NZ_BMSQ01000030.1"/>
</dbReference>
<evidence type="ECO:0000259" key="1">
    <source>
        <dbReference type="Pfam" id="PF04321"/>
    </source>
</evidence>
<dbReference type="GO" id="GO:0008831">
    <property type="term" value="F:dTDP-4-dehydrorhamnose reductase activity"/>
    <property type="evidence" value="ECO:0007669"/>
    <property type="project" value="UniProtKB-EC"/>
</dbReference>
<dbReference type="Proteomes" id="UP000549009">
    <property type="component" value="Unassembled WGS sequence"/>
</dbReference>
<dbReference type="Pfam" id="PF04321">
    <property type="entry name" value="RmlD_sub_bind"/>
    <property type="match status" value="1"/>
</dbReference>
<dbReference type="AlphaFoldDB" id="A0A7W8EZF0"/>
<accession>A0A7W8EZF0</accession>
<keyword evidence="3" id="KW-1185">Reference proteome</keyword>
<dbReference type="InterPro" id="IPR036291">
    <property type="entry name" value="NAD(P)-bd_dom_sf"/>
</dbReference>
<feature type="domain" description="RmlD-like substrate binding" evidence="1">
    <location>
        <begin position="1"/>
        <end position="240"/>
    </location>
</feature>
<reference evidence="2 3" key="1">
    <citation type="submission" date="2020-08" db="EMBL/GenBank/DDBJ databases">
        <title>Genomic Encyclopedia of Type Strains, Phase III (KMG-III): the genomes of soil and plant-associated and newly described type strains.</title>
        <authorList>
            <person name="Whitman W."/>
        </authorList>
    </citation>
    <scope>NUCLEOTIDE SEQUENCE [LARGE SCALE GENOMIC DNA]</scope>
    <source>
        <strain evidence="2 3">CECT 3146</strain>
    </source>
</reference>
<gene>
    <name evidence="2" type="ORF">FHS40_008491</name>
</gene>
<comment type="caution">
    <text evidence="2">The sequence shown here is derived from an EMBL/GenBank/DDBJ whole genome shotgun (WGS) entry which is preliminary data.</text>
</comment>
<name>A0A7W8EZF0_STRST</name>
<protein>
    <submittedName>
        <fullName evidence="2">dTDP-4-dehydrorhamnose reductase</fullName>
        <ecNumber evidence="2">1.1.1.133</ecNumber>
    </submittedName>
</protein>
<dbReference type="PANTHER" id="PTHR43242">
    <property type="entry name" value="NAD(P)-BINDING ROSSMANN-FOLD SUPERFAMILY PROTEIN"/>
    <property type="match status" value="1"/>
</dbReference>
<keyword evidence="2" id="KW-0560">Oxidoreductase</keyword>
<dbReference type="EC" id="1.1.1.133" evidence="2"/>
<evidence type="ECO:0000313" key="2">
    <source>
        <dbReference type="EMBL" id="MBB5109363.1"/>
    </source>
</evidence>
<sequence>MRVLVVGGGGFLGRTLVQAAAARGCEVYATYHSAPPRQVGPVRWLPAELRDPDEMTAVVRKTGCDVVVNAAHGKADWAVTAQGAVHVAAAALAAQAHLVHVSSDAVFSGTEVSYGEECWPDPVTVYGAAKAAAETGVRAVMPSAAVVRTSLLVGDGPLGPAGMGAHERLVHDLASGARSGRLFSDDVRCPVHVADLAGALLELAEGRLGGMFHCAGADAVSRLEFGQLVAARDGLDASRLIGDERRVSGPPGPLEVRLVGQQTRRVLRTRLRGAREFLAVE</sequence>